<feature type="binding site" evidence="7">
    <location>
        <begin position="222"/>
        <end position="224"/>
    </location>
    <ligand>
        <name>GTP</name>
        <dbReference type="ChEBI" id="CHEBI:37565"/>
    </ligand>
</feature>
<evidence type="ECO:0000256" key="2">
    <source>
        <dbReference type="ARBA" id="ARBA00022723"/>
    </source>
</evidence>
<comment type="catalytic activity">
    <reaction evidence="7">
        <text>IMP + L-aspartate + GTP = N(6)-(1,2-dicarboxyethyl)-AMP + GDP + phosphate + 2 H(+)</text>
        <dbReference type="Rhea" id="RHEA:15753"/>
        <dbReference type="ChEBI" id="CHEBI:15378"/>
        <dbReference type="ChEBI" id="CHEBI:29991"/>
        <dbReference type="ChEBI" id="CHEBI:37565"/>
        <dbReference type="ChEBI" id="CHEBI:43474"/>
        <dbReference type="ChEBI" id="CHEBI:57567"/>
        <dbReference type="ChEBI" id="CHEBI:58053"/>
        <dbReference type="ChEBI" id="CHEBI:58189"/>
        <dbReference type="EC" id="6.3.4.4"/>
    </reaction>
</comment>
<feature type="binding site" description="in other chain" evidence="7">
    <location>
        <position position="377"/>
    </location>
    <ligand>
        <name>IMP</name>
        <dbReference type="ChEBI" id="CHEBI:58053"/>
        <note>ligand shared between dimeric partners</note>
    </ligand>
</feature>
<proteinExistence type="inferred from homology"/>
<organism evidence="8 9">
    <name type="scientific">Mesorhizobium kowhaii</name>
    <dbReference type="NCBI Taxonomy" id="1300272"/>
    <lineage>
        <taxon>Bacteria</taxon>
        <taxon>Pseudomonadati</taxon>
        <taxon>Pseudomonadota</taxon>
        <taxon>Alphaproteobacteria</taxon>
        <taxon>Hyphomicrobiales</taxon>
        <taxon>Phyllobacteriaceae</taxon>
        <taxon>Mesorhizobium</taxon>
    </lineage>
</organism>
<feature type="binding site" evidence="7">
    <location>
        <begin position="477"/>
        <end position="479"/>
    </location>
    <ligand>
        <name>GTP</name>
        <dbReference type="ChEBI" id="CHEBI:37565"/>
    </ligand>
</feature>
<keyword evidence="2 7" id="KW-0479">Metal-binding</keyword>
<dbReference type="OrthoDB" id="5524039at2"/>
<keyword evidence="9" id="KW-1185">Reference proteome</keyword>
<evidence type="ECO:0000256" key="4">
    <source>
        <dbReference type="ARBA" id="ARBA00022755"/>
    </source>
</evidence>
<dbReference type="GO" id="GO:0044208">
    <property type="term" value="P:'de novo' AMP biosynthetic process"/>
    <property type="evidence" value="ECO:0007669"/>
    <property type="project" value="UniProtKB-UniRule"/>
</dbReference>
<keyword evidence="5 7" id="KW-0460">Magnesium</keyword>
<sequence length="532" mass="58581">MRVLLALSGPVGVGKSRFCDILTERFGADCLSTRNLLIASGAKSEREDLQAAGERLDLETDGKWVADALAAYLPDEGPSVVIIDAIRVKKQIDHIRRTFGDRFRVWHVFLDATDEILEERYAKREKKIAEFATYAELKASPTEARIRLLKGVVDRAIDSSRCEPASAVAQAVAGLGLYPLQPERHVDVVVGGQYGSEGKGHVCAYLARDYDLLIRVGGPNAGHKVRHPEYTYVQLPSGTQSNPNAGILIGAGATISLPVILKEIKDLKLDPDRLSIDRRAVIIEPSDIEYEERSMDAIGSTKKGVGVATARKILGRDKEEHLGAKVRLARDIPDLERFIVDGGEVLERAYAKGKRICLEGTQGTDLSLHHADYPYVTSRETTASGCLADAGIAPGRVRRVIMVTRTYPIRVGGTSGDMARPIEAQMIAHRSGLPVEKIQKTEVGTVSGKKRRIAEFDWEQVRRTAVLNGATDIALSFSDYISDVNQRARSYEQLTTETRDFIEGVERVANAPVSLVSTRFEARGIIDRRNWK</sequence>
<name>A0A2W7C3Y1_9HYPH</name>
<evidence type="ECO:0000256" key="7">
    <source>
        <dbReference type="HAMAP-Rule" id="MF_00011"/>
    </source>
</evidence>
<feature type="active site" description="Proton donor" evidence="7">
    <location>
        <position position="223"/>
    </location>
</feature>
<dbReference type="InterPro" id="IPR042111">
    <property type="entry name" value="Adenylosuccinate_synth_dom3"/>
</dbReference>
<comment type="caution">
    <text evidence="8">The sequence shown here is derived from an EMBL/GenBank/DDBJ whole genome shotgun (WGS) entry which is preliminary data.</text>
</comment>
<dbReference type="InterPro" id="IPR001114">
    <property type="entry name" value="Adenylosuccinate_synthetase"/>
</dbReference>
<comment type="function">
    <text evidence="7">Plays an important role in the de novo pathway of purine nucleotide biosynthesis. Catalyzes the first committed step in the biosynthesis of AMP from IMP.</text>
</comment>
<dbReference type="Gene3D" id="3.40.440.10">
    <property type="entry name" value="Adenylosuccinate Synthetase, subunit A, domain 1"/>
    <property type="match status" value="2"/>
</dbReference>
<dbReference type="SUPFAM" id="SSF52540">
    <property type="entry name" value="P-loop containing nucleoside triphosphate hydrolases"/>
    <property type="match status" value="2"/>
</dbReference>
<dbReference type="Gene3D" id="1.10.300.10">
    <property type="entry name" value="Adenylosuccinate Synthetase, subunit A, domain 2"/>
    <property type="match status" value="1"/>
</dbReference>
<reference evidence="9" key="1">
    <citation type="submission" date="2017-03" db="EMBL/GenBank/DDBJ databases">
        <authorList>
            <person name="Safronova V.I."/>
            <person name="Sazanova A.L."/>
            <person name="Chirak E.R."/>
        </authorList>
    </citation>
    <scope>NUCLEOTIDE SEQUENCE [LARGE SCALE GENOMIC DNA]</scope>
    <source>
        <strain evidence="9">Ach-343</strain>
    </source>
</reference>
<gene>
    <name evidence="7" type="primary">purA</name>
    <name evidence="8" type="ORF">B5V02_18440</name>
</gene>
<feature type="binding site" description="in other chain" evidence="7">
    <location>
        <position position="362"/>
    </location>
    <ligand>
        <name>IMP</name>
        <dbReference type="ChEBI" id="CHEBI:58053"/>
        <note>ligand shared between dimeric partners</note>
    </ligand>
</feature>
<dbReference type="GO" id="GO:0046040">
    <property type="term" value="P:IMP metabolic process"/>
    <property type="evidence" value="ECO:0007669"/>
    <property type="project" value="TreeGrafter"/>
</dbReference>
<dbReference type="GO" id="GO:0004019">
    <property type="term" value="F:adenylosuccinate synthase activity"/>
    <property type="evidence" value="ECO:0007669"/>
    <property type="project" value="UniProtKB-UniRule"/>
</dbReference>
<evidence type="ECO:0000256" key="5">
    <source>
        <dbReference type="ARBA" id="ARBA00022842"/>
    </source>
</evidence>
<dbReference type="SMART" id="SM00788">
    <property type="entry name" value="Adenylsucc_synt"/>
    <property type="match status" value="1"/>
</dbReference>
<comment type="subcellular location">
    <subcellularLocation>
        <location evidence="7">Cytoplasm</location>
    </subcellularLocation>
</comment>
<dbReference type="HAMAP" id="MF_00011">
    <property type="entry name" value="Adenylosucc_synth"/>
    <property type="match status" value="1"/>
</dbReference>
<evidence type="ECO:0000313" key="8">
    <source>
        <dbReference type="EMBL" id="PZV37051.1"/>
    </source>
</evidence>
<dbReference type="PANTHER" id="PTHR11846">
    <property type="entry name" value="ADENYLOSUCCINATE SYNTHETASE"/>
    <property type="match status" value="1"/>
</dbReference>
<keyword evidence="7" id="KW-0963">Cytoplasm</keyword>
<keyword evidence="1 7" id="KW-0436">Ligase</keyword>
<keyword evidence="6 7" id="KW-0342">GTP-binding</keyword>
<evidence type="ECO:0000313" key="9">
    <source>
        <dbReference type="Proteomes" id="UP000248616"/>
    </source>
</evidence>
<dbReference type="RefSeq" id="WP_111545613.1">
    <property type="nucleotide sequence ID" value="NZ_MZXV01000038.1"/>
</dbReference>
<comment type="pathway">
    <text evidence="7">Purine metabolism; AMP biosynthesis via de novo pathway; AMP from IMP: step 1/2.</text>
</comment>
<feature type="binding site" evidence="7">
    <location>
        <position position="222"/>
    </location>
    <ligand>
        <name>Mg(2+)</name>
        <dbReference type="ChEBI" id="CHEBI:18420"/>
    </ligand>
</feature>
<dbReference type="PANTHER" id="PTHR11846:SF0">
    <property type="entry name" value="ADENYLOSUCCINATE SYNTHETASE"/>
    <property type="match status" value="1"/>
</dbReference>
<comment type="cofactor">
    <cofactor evidence="7">
        <name>Mg(2+)</name>
        <dbReference type="ChEBI" id="CHEBI:18420"/>
    </cofactor>
    <text evidence="7">Binds 1 Mg(2+) ion per subunit.</text>
</comment>
<dbReference type="Gene3D" id="3.40.50.300">
    <property type="entry name" value="P-loop containing nucleotide triphosphate hydrolases"/>
    <property type="match status" value="1"/>
</dbReference>
<feature type="binding site" description="in other chain" evidence="7">
    <location>
        <position position="449"/>
    </location>
    <ligand>
        <name>IMP</name>
        <dbReference type="ChEBI" id="CHEBI:58053"/>
        <note>ligand shared between dimeric partners</note>
    </ligand>
</feature>
<evidence type="ECO:0000256" key="6">
    <source>
        <dbReference type="ARBA" id="ARBA00023134"/>
    </source>
</evidence>
<dbReference type="EMBL" id="MZXV01000038">
    <property type="protein sequence ID" value="PZV37051.1"/>
    <property type="molecule type" value="Genomic_DNA"/>
</dbReference>
<dbReference type="InterPro" id="IPR027417">
    <property type="entry name" value="P-loop_NTPase"/>
</dbReference>
<dbReference type="EC" id="6.3.4.4" evidence="7"/>
<comment type="similarity">
    <text evidence="7">Belongs to the adenylosuccinate synthetase family.</text>
</comment>
<dbReference type="Pfam" id="PF00709">
    <property type="entry name" value="Adenylsucc_synt"/>
    <property type="match status" value="2"/>
</dbReference>
<dbReference type="InterPro" id="IPR042109">
    <property type="entry name" value="Adenylosuccinate_synth_dom1"/>
</dbReference>
<dbReference type="AlphaFoldDB" id="A0A2W7C3Y1"/>
<evidence type="ECO:0000256" key="3">
    <source>
        <dbReference type="ARBA" id="ARBA00022741"/>
    </source>
</evidence>
<feature type="binding site" description="in other chain" evidence="7">
    <location>
        <begin position="220"/>
        <end position="223"/>
    </location>
    <ligand>
        <name>IMP</name>
        <dbReference type="ChEBI" id="CHEBI:58053"/>
        <note>ligand shared between dimeric partners</note>
    </ligand>
</feature>
<comment type="caution">
    <text evidence="7">Lacks conserved residue(s) required for the propagation of feature annotation.</text>
</comment>
<dbReference type="Proteomes" id="UP000248616">
    <property type="component" value="Unassembled WGS sequence"/>
</dbReference>
<feature type="binding site" evidence="7">
    <location>
        <position position="451"/>
    </location>
    <ligand>
        <name>GTP</name>
        <dbReference type="ChEBI" id="CHEBI:37565"/>
    </ligand>
</feature>
<dbReference type="GO" id="GO:0000287">
    <property type="term" value="F:magnesium ion binding"/>
    <property type="evidence" value="ECO:0007669"/>
    <property type="project" value="UniProtKB-UniRule"/>
</dbReference>
<evidence type="ECO:0000256" key="1">
    <source>
        <dbReference type="ARBA" id="ARBA00022598"/>
    </source>
</evidence>
<dbReference type="Gene3D" id="3.90.170.10">
    <property type="entry name" value="Adenylosuccinate Synthetase, subunit A, domain 3"/>
    <property type="match status" value="1"/>
</dbReference>
<dbReference type="GO" id="GO:0005737">
    <property type="term" value="C:cytoplasm"/>
    <property type="evidence" value="ECO:0007669"/>
    <property type="project" value="UniProtKB-SubCell"/>
</dbReference>
<feature type="binding site" evidence="7">
    <location>
        <begin position="445"/>
        <end position="451"/>
    </location>
    <ligand>
        <name>substrate</name>
    </ligand>
</feature>
<keyword evidence="4 7" id="KW-0658">Purine biosynthesis</keyword>
<dbReference type="UniPathway" id="UPA00075">
    <property type="reaction ID" value="UER00335"/>
</dbReference>
<comment type="subunit">
    <text evidence="7">Homodimer.</text>
</comment>
<accession>A0A2W7C3Y1</accession>
<dbReference type="Pfam" id="PF13207">
    <property type="entry name" value="AAA_17"/>
    <property type="match status" value="1"/>
</dbReference>
<protein>
    <recommendedName>
        <fullName evidence="7">Adenylosuccinate synthetase</fullName>
        <shortName evidence="7">AMPSase</shortName>
        <shortName evidence="7">AdSS</shortName>
        <ecNumber evidence="7">6.3.4.4</ecNumber>
    </recommendedName>
    <alternativeName>
        <fullName evidence="7">IMP--aspartate ligase</fullName>
    </alternativeName>
</protein>
<feature type="binding site" description="in other chain" evidence="7">
    <location>
        <position position="301"/>
    </location>
    <ligand>
        <name>IMP</name>
        <dbReference type="ChEBI" id="CHEBI:58053"/>
        <note>ligand shared between dimeric partners</note>
    </ligand>
</feature>
<dbReference type="InterPro" id="IPR042110">
    <property type="entry name" value="Adenylosuccinate_synth_dom2"/>
</dbReference>
<keyword evidence="3 7" id="KW-0547">Nucleotide-binding</keyword>
<dbReference type="GO" id="GO:0005525">
    <property type="term" value="F:GTP binding"/>
    <property type="evidence" value="ECO:0007669"/>
    <property type="project" value="UniProtKB-UniRule"/>
</dbReference>